<dbReference type="EMBL" id="JADAZL010000002">
    <property type="protein sequence ID" value="MBE2164087.1"/>
    <property type="molecule type" value="Genomic_DNA"/>
</dbReference>
<evidence type="ECO:0008006" key="3">
    <source>
        <dbReference type="Google" id="ProtNLM"/>
    </source>
</evidence>
<dbReference type="RefSeq" id="WP_192833899.1">
    <property type="nucleotide sequence ID" value="NZ_JADAZL010000002.1"/>
</dbReference>
<dbReference type="Proteomes" id="UP000619170">
    <property type="component" value="Unassembled WGS sequence"/>
</dbReference>
<accession>A0ABR9NGP4</accession>
<evidence type="ECO:0000313" key="2">
    <source>
        <dbReference type="Proteomes" id="UP000619170"/>
    </source>
</evidence>
<reference evidence="2" key="2">
    <citation type="submission" date="2023-07" db="EMBL/GenBank/DDBJ databases">
        <title>Acinetobacter oleivorans assembled AC1583.</title>
        <authorList>
            <person name="Yeo C.C."/>
        </authorList>
    </citation>
    <scope>NUCLEOTIDE SEQUENCE [LARGE SCALE GENOMIC DNA]</scope>
    <source>
        <strain evidence="2">AC1583</strain>
    </source>
</reference>
<organism evidence="1 2">
    <name type="scientific">Acinetobacter oleivorans</name>
    <dbReference type="NCBI Taxonomy" id="1148157"/>
    <lineage>
        <taxon>Bacteria</taxon>
        <taxon>Pseudomonadati</taxon>
        <taxon>Pseudomonadota</taxon>
        <taxon>Gammaproteobacteria</taxon>
        <taxon>Moraxellales</taxon>
        <taxon>Moraxellaceae</taxon>
        <taxon>Acinetobacter</taxon>
    </lineage>
</organism>
<evidence type="ECO:0000313" key="1">
    <source>
        <dbReference type="EMBL" id="MBE2164087.1"/>
    </source>
</evidence>
<proteinExistence type="predicted"/>
<keyword evidence="2" id="KW-1185">Reference proteome</keyword>
<name>A0ABR9NGP4_9GAMM</name>
<reference evidence="1 2" key="1">
    <citation type="submission" date="2020-10" db="EMBL/GenBank/DDBJ databases">
        <authorList>
            <person name="Mohd Rani F."/>
        </authorList>
    </citation>
    <scope>NUCLEOTIDE SEQUENCE [LARGE SCALE GENOMIC DNA]</scope>
    <source>
        <strain evidence="1 2">AC1583</strain>
    </source>
</reference>
<sequence>MIADKDRERIRDYSFQAHCPKVNIFQEKGIVLEGYGTIKINSYGALYIEFICLNKKNIPQFSGSKRFPEDPLDKSQILYLEAISLQNNKLESKNFDIILDQFSLFKESLYHINLKDISFITPIISNQEACYFEFNQNIDFPKNKLNKTSSTLGSESISWNEAVINIPEENLNIRIINECKDKVFIIIKGGIERDKILDCLTIYLGFCSGTLLQPYYSTYTVKKQMTTIIHSVNKIYLNNNYAPILPNRLSEPYNNGEYHYNILKNFIKLYRNNQVFFLSIYAQWKRVWLSYSSIQDIRNLALTTAIEGLLNDIFIPLIKGSLKDEDLDIEINEIKAAIKTLNIDEKYKEKLQHSISYLKNITANKALNYLAEKSIINFNEVAGWKKLRNEVAHPKIKYLDTLNKYAEKENFYHSLNLFNSIILQTLAYEGPRFYYSSNECSIQIFDKKELN</sequence>
<comment type="caution">
    <text evidence="1">The sequence shown here is derived from an EMBL/GenBank/DDBJ whole genome shotgun (WGS) entry which is preliminary data.</text>
</comment>
<gene>
    <name evidence="1" type="ORF">IIQ43_06005</name>
</gene>
<protein>
    <recommendedName>
        <fullName evidence="3">ApeA N-terminal domain-containing protein</fullName>
    </recommendedName>
</protein>